<feature type="domain" description="Ubiquitin-activating enzyme E1 C-terminal" evidence="2">
    <location>
        <begin position="9"/>
        <end position="86"/>
    </location>
</feature>
<protein>
    <recommendedName>
        <fullName evidence="2">Ubiquitin-activating enzyme E1 C-terminal domain-containing protein</fullName>
    </recommendedName>
</protein>
<keyword evidence="4" id="KW-1185">Reference proteome</keyword>
<accession>A0A087QIX4</accession>
<dbReference type="Gene3D" id="3.10.290.60">
    <property type="entry name" value="Ubiquitin-activating enzyme E1, UFD domain"/>
    <property type="match status" value="1"/>
</dbReference>
<name>A0A087QIX4_APTFO</name>
<evidence type="ECO:0000313" key="3">
    <source>
        <dbReference type="EMBL" id="KFM01178.1"/>
    </source>
</evidence>
<gene>
    <name evidence="3" type="ORF">AS27_03174</name>
</gene>
<proteinExistence type="predicted"/>
<dbReference type="InterPro" id="IPR038252">
    <property type="entry name" value="UBA_E1_C_sf"/>
</dbReference>
<evidence type="ECO:0000313" key="4">
    <source>
        <dbReference type="Proteomes" id="UP000053286"/>
    </source>
</evidence>
<dbReference type="Pfam" id="PF09358">
    <property type="entry name" value="E1_UFD"/>
    <property type="match status" value="1"/>
</dbReference>
<dbReference type="AlphaFoldDB" id="A0A087QIX4"/>
<dbReference type="EMBL" id="KL225644">
    <property type="protein sequence ID" value="KFM01178.1"/>
    <property type="molecule type" value="Genomic_DNA"/>
</dbReference>
<feature type="region of interest" description="Disordered" evidence="1">
    <location>
        <begin position="41"/>
        <end position="64"/>
    </location>
</feature>
<dbReference type="Proteomes" id="UP000053286">
    <property type="component" value="Unassembled WGS sequence"/>
</dbReference>
<evidence type="ECO:0000256" key="1">
    <source>
        <dbReference type="SAM" id="MobiDB-lite"/>
    </source>
</evidence>
<reference evidence="3 4" key="1">
    <citation type="submission" date="2014-04" db="EMBL/GenBank/DDBJ databases">
        <title>Genome evolution of avian class.</title>
        <authorList>
            <person name="Zhang G."/>
            <person name="Li C."/>
        </authorList>
    </citation>
    <scope>NUCLEOTIDE SEQUENCE [LARGE SCALE GENOMIC DNA]</scope>
    <source>
        <strain evidence="3">BGI_AS27</strain>
    </source>
</reference>
<sequence>MRAVGADGQEMTVQEVLDWLQRTHGWTVTMLLRGHTVLYDREEDEETRTRQRAQRLSENLEDAGEPGQRELELYYVYYVCEGEDAEAEDARPPLLCSLP</sequence>
<dbReference type="STRING" id="9233.A0A087QIX4"/>
<evidence type="ECO:0000259" key="2">
    <source>
        <dbReference type="Pfam" id="PF09358"/>
    </source>
</evidence>
<dbReference type="InterPro" id="IPR018965">
    <property type="entry name" value="Ub-activating_enz_E1_C"/>
</dbReference>
<organism evidence="3 4">
    <name type="scientific">Aptenodytes forsteri</name>
    <name type="common">Emperor penguin</name>
    <dbReference type="NCBI Taxonomy" id="9233"/>
    <lineage>
        <taxon>Eukaryota</taxon>
        <taxon>Metazoa</taxon>
        <taxon>Chordata</taxon>
        <taxon>Craniata</taxon>
        <taxon>Vertebrata</taxon>
        <taxon>Euteleostomi</taxon>
        <taxon>Archelosauria</taxon>
        <taxon>Archosauria</taxon>
        <taxon>Dinosauria</taxon>
        <taxon>Saurischia</taxon>
        <taxon>Theropoda</taxon>
        <taxon>Coelurosauria</taxon>
        <taxon>Aves</taxon>
        <taxon>Neognathae</taxon>
        <taxon>Neoaves</taxon>
        <taxon>Aequornithes</taxon>
        <taxon>Sphenisciformes</taxon>
        <taxon>Spheniscidae</taxon>
        <taxon>Aptenodytes</taxon>
    </lineage>
</organism>